<proteinExistence type="predicted"/>
<sequence>MKPSSPATPLSSWVQPIQLAEPSLKDNTADADRLLHALASSLGLEMGRLSADWRLLRSLPEALRKTAYRVRTVLFHDDQNTFLIDVLDPKDLEPVWGVAVDLGTTRIVIRLIDLSSKSVCGETSFDNPQMTIGPDILSRVHHACSVDGGLEYLQRVVIEGLYGAIEELCLAKGSNPSRVFLVSVSGNTTMSHLFLGLSPYYLIREPYIPVMNRFPVVSATEIGLKLRSTALVYVFPNIGSYFGGDLVSGILHAGLHRQEQTVLMVDVGTNAEVVLGNATWMMACAGAAGPALEGGVSKMGMMAGPGAIDRVWIDPNTDEMLYHTIGDQPPKGICGSGIIDLAACLFRKGFIDIRGKFVALACGDRLREQDGMAAYCIVEAGESATGEPLYLTQADLDSLIRSKAAMYTILETLTAAVGMRPEELESVWIAGTFGMFIDPVSAITIGMIPDLPLERYRAIGNSSLEGATLVLIRPEAMAEIPRIQQNITYMELNVNVDFMNRFSAAKFLPHTDPSRFPSVKGV</sequence>
<dbReference type="InterPro" id="IPR027980">
    <property type="entry name" value="RACo_C"/>
</dbReference>
<accession>A0A7C4RUM7</accession>
<evidence type="ECO:0000259" key="3">
    <source>
        <dbReference type="Pfam" id="PF17651"/>
    </source>
</evidence>
<evidence type="ECO:0000259" key="1">
    <source>
        <dbReference type="Pfam" id="PF14574"/>
    </source>
</evidence>
<evidence type="ECO:0000313" key="4">
    <source>
        <dbReference type="EMBL" id="HGU34622.1"/>
    </source>
</evidence>
<dbReference type="InterPro" id="IPR041414">
    <property type="entry name" value="Raco-like_middle"/>
</dbReference>
<dbReference type="InterPro" id="IPR042259">
    <property type="entry name" value="Raco-like_middle_sf"/>
</dbReference>
<dbReference type="PANTHER" id="PTHR42895">
    <property type="entry name" value="IRON-SULFUR CLUSTER-BINDING PROTEIN-RELATED"/>
    <property type="match status" value="1"/>
</dbReference>
<dbReference type="AlphaFoldDB" id="A0A7C4RUM7"/>
<feature type="domain" description="RACo-like middle region" evidence="3">
    <location>
        <begin position="97"/>
        <end position="258"/>
    </location>
</feature>
<dbReference type="EMBL" id="DSUH01000399">
    <property type="protein sequence ID" value="HGU34622.1"/>
    <property type="molecule type" value="Genomic_DNA"/>
</dbReference>
<dbReference type="Gene3D" id="3.10.20.880">
    <property type="match status" value="1"/>
</dbReference>
<feature type="domain" description="RACo C-terminal" evidence="1">
    <location>
        <begin position="261"/>
        <end position="520"/>
    </location>
</feature>
<dbReference type="InterPro" id="IPR040506">
    <property type="entry name" value="RACo_linker"/>
</dbReference>
<dbReference type="Gene3D" id="3.30.420.480">
    <property type="entry name" value="Domain of unknown function (DUF4445)"/>
    <property type="match status" value="1"/>
</dbReference>
<evidence type="ECO:0000259" key="2">
    <source>
        <dbReference type="Pfam" id="PF17650"/>
    </source>
</evidence>
<dbReference type="Pfam" id="PF17651">
    <property type="entry name" value="Raco_middle"/>
    <property type="match status" value="1"/>
</dbReference>
<dbReference type="Pfam" id="PF17650">
    <property type="entry name" value="RACo_linker"/>
    <property type="match status" value="1"/>
</dbReference>
<organism evidence="4">
    <name type="scientific">Desulfatirhabdium butyrativorans</name>
    <dbReference type="NCBI Taxonomy" id="340467"/>
    <lineage>
        <taxon>Bacteria</taxon>
        <taxon>Pseudomonadati</taxon>
        <taxon>Thermodesulfobacteriota</taxon>
        <taxon>Desulfobacteria</taxon>
        <taxon>Desulfobacterales</taxon>
        <taxon>Desulfatirhabdiaceae</taxon>
        <taxon>Desulfatirhabdium</taxon>
    </lineage>
</organism>
<gene>
    <name evidence="4" type="ORF">ENS29_17525</name>
</gene>
<reference evidence="4" key="1">
    <citation type="journal article" date="2020" name="mSystems">
        <title>Genome- and Community-Level Interaction Insights into Carbon Utilization and Element Cycling Functions of Hydrothermarchaeota in Hydrothermal Sediment.</title>
        <authorList>
            <person name="Zhou Z."/>
            <person name="Liu Y."/>
            <person name="Xu W."/>
            <person name="Pan J."/>
            <person name="Luo Z.H."/>
            <person name="Li M."/>
        </authorList>
    </citation>
    <scope>NUCLEOTIDE SEQUENCE [LARGE SCALE GENOMIC DNA]</scope>
    <source>
        <strain evidence="4">SpSt-477</strain>
    </source>
</reference>
<dbReference type="InterPro" id="IPR052911">
    <property type="entry name" value="Corrinoid_activation_enz"/>
</dbReference>
<comment type="caution">
    <text evidence="4">The sequence shown here is derived from an EMBL/GenBank/DDBJ whole genome shotgun (WGS) entry which is preliminary data.</text>
</comment>
<dbReference type="Pfam" id="PF14574">
    <property type="entry name" value="RACo_C_ter"/>
    <property type="match status" value="1"/>
</dbReference>
<protein>
    <submittedName>
        <fullName evidence="4">DUF4445 domain-containing protein</fullName>
    </submittedName>
</protein>
<feature type="domain" description="RACo linker region" evidence="2">
    <location>
        <begin position="16"/>
        <end position="86"/>
    </location>
</feature>
<dbReference type="PANTHER" id="PTHR42895:SF1">
    <property type="entry name" value="IRON-SULFUR CLUSTER PROTEIN"/>
    <property type="match status" value="1"/>
</dbReference>
<name>A0A7C4RUM7_9BACT</name>